<evidence type="ECO:0000313" key="4">
    <source>
        <dbReference type="Proteomes" id="UP000014074"/>
    </source>
</evidence>
<dbReference type="Gene3D" id="3.40.50.10190">
    <property type="entry name" value="BRCT domain"/>
    <property type="match status" value="5"/>
</dbReference>
<evidence type="ECO:0000259" key="2">
    <source>
        <dbReference type="PROSITE" id="PS50172"/>
    </source>
</evidence>
<dbReference type="AlphaFoldDB" id="R8BK69"/>
<dbReference type="RefSeq" id="XP_007915422.1">
    <property type="nucleotide sequence ID" value="XM_007917231.1"/>
</dbReference>
<dbReference type="InterPro" id="IPR036420">
    <property type="entry name" value="BRCT_dom_sf"/>
</dbReference>
<evidence type="ECO:0000313" key="3">
    <source>
        <dbReference type="EMBL" id="EON99748.1"/>
    </source>
</evidence>
<dbReference type="EMBL" id="KB933129">
    <property type="protein sequence ID" value="EON99748.1"/>
    <property type="molecule type" value="Genomic_DNA"/>
</dbReference>
<dbReference type="FunFam" id="3.40.50.10190:FF:000048">
    <property type="entry name" value="DNA repair protein Rtt107"/>
    <property type="match status" value="1"/>
</dbReference>
<dbReference type="GO" id="GO:0006302">
    <property type="term" value="P:double-strand break repair"/>
    <property type="evidence" value="ECO:0007669"/>
    <property type="project" value="TreeGrafter"/>
</dbReference>
<dbReference type="InterPro" id="IPR053036">
    <property type="entry name" value="CellCycle_DNARepair_Reg"/>
</dbReference>
<dbReference type="eggNOG" id="KOG2043">
    <property type="taxonomic scope" value="Eukaryota"/>
</dbReference>
<dbReference type="GO" id="GO:1990683">
    <property type="term" value="P:DNA double-strand break attachment to nuclear envelope"/>
    <property type="evidence" value="ECO:0007669"/>
    <property type="project" value="TreeGrafter"/>
</dbReference>
<dbReference type="Pfam" id="PF00533">
    <property type="entry name" value="BRCT"/>
    <property type="match status" value="1"/>
</dbReference>
<dbReference type="HOGENOM" id="CLU_002149_2_0_1"/>
<dbReference type="GO" id="GO:0005634">
    <property type="term" value="C:nucleus"/>
    <property type="evidence" value="ECO:0007669"/>
    <property type="project" value="TreeGrafter"/>
</dbReference>
<dbReference type="KEGG" id="tmn:UCRPA7_4680"/>
<dbReference type="FunFam" id="3.40.50.10190:FF:000066">
    <property type="entry name" value="BRCT domain protein (Eurofung)"/>
    <property type="match status" value="1"/>
</dbReference>
<organism evidence="3 4">
    <name type="scientific">Phaeoacremonium minimum (strain UCR-PA7)</name>
    <name type="common">Esca disease fungus</name>
    <name type="synonym">Togninia minima</name>
    <dbReference type="NCBI Taxonomy" id="1286976"/>
    <lineage>
        <taxon>Eukaryota</taxon>
        <taxon>Fungi</taxon>
        <taxon>Dikarya</taxon>
        <taxon>Ascomycota</taxon>
        <taxon>Pezizomycotina</taxon>
        <taxon>Sordariomycetes</taxon>
        <taxon>Sordariomycetidae</taxon>
        <taxon>Togniniales</taxon>
        <taxon>Togniniaceae</taxon>
        <taxon>Phaeoacremonium</taxon>
    </lineage>
</organism>
<feature type="compositionally biased region" description="Polar residues" evidence="1">
    <location>
        <begin position="546"/>
        <end position="555"/>
    </location>
</feature>
<dbReference type="PROSITE" id="PS50172">
    <property type="entry name" value="BRCT"/>
    <property type="match status" value="4"/>
</dbReference>
<dbReference type="SUPFAM" id="SSF52113">
    <property type="entry name" value="BRCT domain"/>
    <property type="match status" value="6"/>
</dbReference>
<feature type="region of interest" description="Disordered" evidence="1">
    <location>
        <begin position="581"/>
        <end position="635"/>
    </location>
</feature>
<feature type="domain" description="BRCT" evidence="2">
    <location>
        <begin position="107"/>
        <end position="197"/>
    </location>
</feature>
<proteinExistence type="predicted"/>
<feature type="domain" description="BRCT" evidence="2">
    <location>
        <begin position="344"/>
        <end position="427"/>
    </location>
</feature>
<dbReference type="SMART" id="SM00292">
    <property type="entry name" value="BRCT"/>
    <property type="match status" value="5"/>
</dbReference>
<dbReference type="GO" id="GO:0035361">
    <property type="term" value="C:Cul8-RING ubiquitin ligase complex"/>
    <property type="evidence" value="ECO:0007669"/>
    <property type="project" value="TreeGrafter"/>
</dbReference>
<feature type="domain" description="BRCT" evidence="2">
    <location>
        <begin position="242"/>
        <end position="324"/>
    </location>
</feature>
<dbReference type="Pfam" id="PF16770">
    <property type="entry name" value="RTT107_BRCT_5"/>
    <property type="match status" value="1"/>
</dbReference>
<name>R8BK69_PHAM7</name>
<dbReference type="PANTHER" id="PTHR47667">
    <property type="entry name" value="REGULATOR OF TY1 TRANSPOSITION PROTEIN 107"/>
    <property type="match status" value="1"/>
</dbReference>
<dbReference type="CDD" id="cd18437">
    <property type="entry name" value="BRCT_BRC1_like_rpt3"/>
    <property type="match status" value="1"/>
</dbReference>
<dbReference type="Proteomes" id="UP000014074">
    <property type="component" value="Unassembled WGS sequence"/>
</dbReference>
<dbReference type="CDD" id="cd18436">
    <property type="entry name" value="BRCT_BRC1_like_rpt2"/>
    <property type="match status" value="1"/>
</dbReference>
<sequence length="866" mass="96825">MADQAASSSKAPLFGLCAMAFVPGKHLAQSIVDEMADMVKEYGAEVVERRSDGTLPVARCTHIISNSIDFPEYNEAMAMMVPVVAPSWVTTSLHKGKQAQVRPYSPDPRMIFSSVILTCADIPTSDKEAIIGATLAMGGIESKDLGRMTTHICALSIDHPKCRQALEKNLKCKIVLPHWFDDCFKLGKKIDEGPYLLPDPQILTKAPGDQLDIPSSQHLEGATSARPDTTLVTADCQTRSSEKLTVFKNKKIMLSWDLAITKRLRDILEELVKKGGGETVDEVENCDWFVCQYRDGEQYIRAAQMGKDVGNLAWIYYLIIHNEWTSPLRCLLHYPIPKGGIPGFKDLKITLSNYGGEARIYLENLVTAAGAQYTKTMKADNTHLITARKNSEKCDAAQDWNIHMVNHLWIEESYAKCELLSVSSPKFVHFPPRTNLGEIIGQTFFDESRLREMYYPGGEEELDAAAQRKRKILEAAQENAYSHGPAAGAAIGRQEHQDFDVLRDDDAEYSKKTTKQFGVPAPPKPNKPLATPARGRHVRTGKENDTPSVYSSGSRSAKDKALHKLQDLAPDIALYEKERKRMAKDGHGPWGGKRAADQIDKERTADRSSSPAHEEPEDTEEARRPAKRQKPSLPPVEMKICLTSFKRWTGDRNKEDNDRRKLRSLGIQIVQDNMPCDYLAAPQVVRTIKFLRCLAKGPEVINSTFVEDCLSTGKVPAIEKYKLKDKANESKFGINLEKSVKRARANQGKLLWNIPVYCTADIKNGPDSFRAIAEANGAIFKVYRARSGTTIRPTKPEEEDGPPEPVYLITSGSPSERQLWSKFEDMARQGNMEPRVVASDWLLDVAMKQEVVFKKSHLASEYFKKA</sequence>
<dbReference type="CDD" id="cd18438">
    <property type="entry name" value="BRCT_BRC1_like_rpt4"/>
    <property type="match status" value="1"/>
</dbReference>
<keyword evidence="4" id="KW-1185">Reference proteome</keyword>
<dbReference type="InterPro" id="IPR001357">
    <property type="entry name" value="BRCT_dom"/>
</dbReference>
<accession>R8BK69</accession>
<protein>
    <submittedName>
        <fullName evidence="3">Putative brct domain-containing protein</fullName>
    </submittedName>
</protein>
<dbReference type="OrthoDB" id="342264at2759"/>
<dbReference type="CDD" id="cd17743">
    <property type="entry name" value="BRCT_BRC1_like_rpt5"/>
    <property type="match status" value="1"/>
</dbReference>
<dbReference type="GeneID" id="19325155"/>
<dbReference type="Pfam" id="PF12738">
    <property type="entry name" value="PTCB-BRCT"/>
    <property type="match status" value="1"/>
</dbReference>
<feature type="domain" description="BRCT" evidence="2">
    <location>
        <begin position="21"/>
        <end position="106"/>
    </location>
</feature>
<feature type="region of interest" description="Disordered" evidence="1">
    <location>
        <begin position="513"/>
        <end position="563"/>
    </location>
</feature>
<feature type="compositionally biased region" description="Basic and acidic residues" evidence="1">
    <location>
        <begin position="594"/>
        <end position="606"/>
    </location>
</feature>
<dbReference type="CDD" id="cd18439">
    <property type="entry name" value="BRCT_BRC1_like_rpt6"/>
    <property type="match status" value="1"/>
</dbReference>
<evidence type="ECO:0000256" key="1">
    <source>
        <dbReference type="SAM" id="MobiDB-lite"/>
    </source>
</evidence>
<gene>
    <name evidence="3" type="ORF">UCRPA7_4680</name>
</gene>
<reference evidence="4" key="1">
    <citation type="journal article" date="2013" name="Genome Announc.">
        <title>Draft genome sequence of the ascomycete Phaeoacremonium aleophilum strain UCR-PA7, a causal agent of the esca disease complex in grapevines.</title>
        <authorList>
            <person name="Blanco-Ulate B."/>
            <person name="Rolshausen P."/>
            <person name="Cantu D."/>
        </authorList>
    </citation>
    <scope>NUCLEOTIDE SEQUENCE [LARGE SCALE GENOMIC DNA]</scope>
    <source>
        <strain evidence="4">UCR-PA7</strain>
    </source>
</reference>
<dbReference type="PANTHER" id="PTHR47667:SF1">
    <property type="entry name" value="REGULATOR OF TY1 TRANSPOSITION PROTEIN 107"/>
    <property type="match status" value="1"/>
</dbReference>